<reference evidence="1" key="1">
    <citation type="submission" date="2016-04" db="EMBL/GenBank/DDBJ databases">
        <authorList>
            <person name="Evans L.H."/>
            <person name="Alamgir A."/>
            <person name="Owens N."/>
            <person name="Weber N.D."/>
            <person name="Virtaneva K."/>
            <person name="Barbian K."/>
            <person name="Babar A."/>
            <person name="Rosenke K."/>
        </authorList>
    </citation>
    <scope>NUCLEOTIDE SEQUENCE</scope>
    <source>
        <strain evidence="1">86-2</strain>
    </source>
</reference>
<dbReference type="AlphaFoldDB" id="A0A212JBM8"/>
<evidence type="ECO:0000313" key="1">
    <source>
        <dbReference type="EMBL" id="SBV96857.1"/>
    </source>
</evidence>
<dbReference type="EMBL" id="FLUL01000001">
    <property type="protein sequence ID" value="SBV96857.1"/>
    <property type="molecule type" value="Genomic_DNA"/>
</dbReference>
<organism evidence="1">
    <name type="scientific">uncultured Dysgonomonas sp</name>
    <dbReference type="NCBI Taxonomy" id="206096"/>
    <lineage>
        <taxon>Bacteria</taxon>
        <taxon>Pseudomonadati</taxon>
        <taxon>Bacteroidota</taxon>
        <taxon>Bacteroidia</taxon>
        <taxon>Bacteroidales</taxon>
        <taxon>Dysgonomonadaceae</taxon>
        <taxon>Dysgonomonas</taxon>
        <taxon>environmental samples</taxon>
    </lineage>
</organism>
<name>A0A212JBM8_9BACT</name>
<proteinExistence type="predicted"/>
<protein>
    <submittedName>
        <fullName evidence="1">Uncharacterized protein</fullName>
    </submittedName>
</protein>
<accession>A0A212JBM8</accession>
<sequence>MLTPLDDPLPVLYDGRVLTLLDPLPELYDGRVLTLEEEPRPPLYEEYLPELLYPEL</sequence>
<gene>
    <name evidence="1" type="ORF">KL86DYS2_11169</name>
</gene>